<gene>
    <name evidence="3 4" type="primary">rpsP</name>
    <name evidence="4" type="ORF">IAA97_00875</name>
</gene>
<evidence type="ECO:0000313" key="5">
    <source>
        <dbReference type="Proteomes" id="UP000823615"/>
    </source>
</evidence>
<dbReference type="Gene3D" id="3.30.1320.10">
    <property type="match status" value="1"/>
</dbReference>
<dbReference type="NCBIfam" id="TIGR00002">
    <property type="entry name" value="S16"/>
    <property type="match status" value="1"/>
</dbReference>
<dbReference type="InterPro" id="IPR023803">
    <property type="entry name" value="Ribosomal_bS16_dom_sf"/>
</dbReference>
<dbReference type="GO" id="GO:0005737">
    <property type="term" value="C:cytoplasm"/>
    <property type="evidence" value="ECO:0007669"/>
    <property type="project" value="UniProtKB-ARBA"/>
</dbReference>
<accession>A0A9D9DXK7</accession>
<protein>
    <recommendedName>
        <fullName evidence="3">Small ribosomal subunit protein bS16</fullName>
    </recommendedName>
</protein>
<proteinExistence type="inferred from homology"/>
<dbReference type="Pfam" id="PF00886">
    <property type="entry name" value="Ribosomal_S16"/>
    <property type="match status" value="1"/>
</dbReference>
<evidence type="ECO:0000256" key="1">
    <source>
        <dbReference type="ARBA" id="ARBA00022980"/>
    </source>
</evidence>
<evidence type="ECO:0000256" key="2">
    <source>
        <dbReference type="ARBA" id="ARBA00023274"/>
    </source>
</evidence>
<dbReference type="GO" id="GO:0003735">
    <property type="term" value="F:structural constituent of ribosome"/>
    <property type="evidence" value="ECO:0007669"/>
    <property type="project" value="InterPro"/>
</dbReference>
<dbReference type="InterPro" id="IPR000307">
    <property type="entry name" value="Ribosomal_bS16"/>
</dbReference>
<comment type="caution">
    <text evidence="4">The sequence shown here is derived from an EMBL/GenBank/DDBJ whole genome shotgun (WGS) entry which is preliminary data.</text>
</comment>
<dbReference type="AlphaFoldDB" id="A0A9D9DXK7"/>
<comment type="similarity">
    <text evidence="3">Belongs to the bacterial ribosomal protein bS16 family.</text>
</comment>
<sequence length="85" mass="9763">MSTTMRLKRFGTKKRPYYRVVVQDNRLAPSSKTIDEVGTYRPVEAENQLTLNEEKIKEWIGKGVVVSPTVKDLLNSQGIQINRKN</sequence>
<evidence type="ECO:0000256" key="3">
    <source>
        <dbReference type="HAMAP-Rule" id="MF_00385"/>
    </source>
</evidence>
<dbReference type="SUPFAM" id="SSF54565">
    <property type="entry name" value="Ribosomal protein S16"/>
    <property type="match status" value="1"/>
</dbReference>
<dbReference type="EMBL" id="JADIMT010000016">
    <property type="protein sequence ID" value="MBO8435521.1"/>
    <property type="molecule type" value="Genomic_DNA"/>
</dbReference>
<dbReference type="GO" id="GO:0015935">
    <property type="term" value="C:small ribosomal subunit"/>
    <property type="evidence" value="ECO:0007669"/>
    <property type="project" value="TreeGrafter"/>
</dbReference>
<reference evidence="4" key="1">
    <citation type="submission" date="2020-10" db="EMBL/GenBank/DDBJ databases">
        <authorList>
            <person name="Gilroy R."/>
        </authorList>
    </citation>
    <scope>NUCLEOTIDE SEQUENCE</scope>
    <source>
        <strain evidence="4">7293</strain>
    </source>
</reference>
<keyword evidence="2 3" id="KW-0687">Ribonucleoprotein</keyword>
<organism evidence="4 5">
    <name type="scientific">Candidatus Ornithospirochaeta stercoripullorum</name>
    <dbReference type="NCBI Taxonomy" id="2840899"/>
    <lineage>
        <taxon>Bacteria</taxon>
        <taxon>Pseudomonadati</taxon>
        <taxon>Spirochaetota</taxon>
        <taxon>Spirochaetia</taxon>
        <taxon>Spirochaetales</taxon>
        <taxon>Spirochaetaceae</taxon>
        <taxon>Spirochaetaceae incertae sedis</taxon>
        <taxon>Candidatus Ornithospirochaeta</taxon>
    </lineage>
</organism>
<dbReference type="Proteomes" id="UP000823615">
    <property type="component" value="Unassembled WGS sequence"/>
</dbReference>
<name>A0A9D9DXK7_9SPIO</name>
<evidence type="ECO:0000313" key="4">
    <source>
        <dbReference type="EMBL" id="MBO8435521.1"/>
    </source>
</evidence>
<dbReference type="GO" id="GO:0006412">
    <property type="term" value="P:translation"/>
    <property type="evidence" value="ECO:0007669"/>
    <property type="project" value="UniProtKB-UniRule"/>
</dbReference>
<keyword evidence="1 3" id="KW-0689">Ribosomal protein</keyword>
<dbReference type="PANTHER" id="PTHR12919">
    <property type="entry name" value="30S RIBOSOMAL PROTEIN S16"/>
    <property type="match status" value="1"/>
</dbReference>
<dbReference type="PANTHER" id="PTHR12919:SF20">
    <property type="entry name" value="SMALL RIBOSOMAL SUBUNIT PROTEIN BS16M"/>
    <property type="match status" value="1"/>
</dbReference>
<dbReference type="HAMAP" id="MF_00385">
    <property type="entry name" value="Ribosomal_bS16"/>
    <property type="match status" value="1"/>
</dbReference>
<reference evidence="4" key="2">
    <citation type="journal article" date="2021" name="PeerJ">
        <title>Extensive microbial diversity within the chicken gut microbiome revealed by metagenomics and culture.</title>
        <authorList>
            <person name="Gilroy R."/>
            <person name="Ravi A."/>
            <person name="Getino M."/>
            <person name="Pursley I."/>
            <person name="Horton D.L."/>
            <person name="Alikhan N.F."/>
            <person name="Baker D."/>
            <person name="Gharbi K."/>
            <person name="Hall N."/>
            <person name="Watson M."/>
            <person name="Adriaenssens E.M."/>
            <person name="Foster-Nyarko E."/>
            <person name="Jarju S."/>
            <person name="Secka A."/>
            <person name="Antonio M."/>
            <person name="Oren A."/>
            <person name="Chaudhuri R.R."/>
            <person name="La Ragione R."/>
            <person name="Hildebrand F."/>
            <person name="Pallen M.J."/>
        </authorList>
    </citation>
    <scope>NUCLEOTIDE SEQUENCE</scope>
    <source>
        <strain evidence="4">7293</strain>
    </source>
</reference>